<feature type="transmembrane region" description="Helical" evidence="1">
    <location>
        <begin position="48"/>
        <end position="69"/>
    </location>
</feature>
<sequence length="190" mass="21616">MSIRPGYVGAFFCNLSGTPVTRYQLISILKKCLAAAGFDSNLNESHSFRIGAATTAAMVLVVILILRLWHTSLVKYAFVRASESSFGKNLELERQKISVLWQGKGDMKWSEVQCKIRHLFKFIDPPNFIILHFGGNDTGECKSEQLINNIIASLKFIFEILPNTKVIRSQILPRLKWRHERTHAAVEKIR</sequence>
<evidence type="ECO:0000256" key="1">
    <source>
        <dbReference type="SAM" id="Phobius"/>
    </source>
</evidence>
<evidence type="ECO:0008006" key="4">
    <source>
        <dbReference type="Google" id="ProtNLM"/>
    </source>
</evidence>
<keyword evidence="3" id="KW-1185">Reference proteome</keyword>
<evidence type="ECO:0000313" key="2">
    <source>
        <dbReference type="EMBL" id="KAJ8315494.1"/>
    </source>
</evidence>
<keyword evidence="1" id="KW-1133">Transmembrane helix</keyword>
<dbReference type="SUPFAM" id="SSF56349">
    <property type="entry name" value="DNA breaking-rejoining enzymes"/>
    <property type="match status" value="1"/>
</dbReference>
<dbReference type="Proteomes" id="UP001217089">
    <property type="component" value="Unassembled WGS sequence"/>
</dbReference>
<dbReference type="Gene3D" id="3.40.50.1110">
    <property type="entry name" value="SGNH hydrolase"/>
    <property type="match status" value="1"/>
</dbReference>
<comment type="caution">
    <text evidence="2">The sequence shown here is derived from an EMBL/GenBank/DDBJ whole genome shotgun (WGS) entry which is preliminary data.</text>
</comment>
<evidence type="ECO:0000313" key="3">
    <source>
        <dbReference type="Proteomes" id="UP001217089"/>
    </source>
</evidence>
<organism evidence="2 3">
    <name type="scientific">Tegillarca granosa</name>
    <name type="common">Malaysian cockle</name>
    <name type="synonym">Anadara granosa</name>
    <dbReference type="NCBI Taxonomy" id="220873"/>
    <lineage>
        <taxon>Eukaryota</taxon>
        <taxon>Metazoa</taxon>
        <taxon>Spiralia</taxon>
        <taxon>Lophotrochozoa</taxon>
        <taxon>Mollusca</taxon>
        <taxon>Bivalvia</taxon>
        <taxon>Autobranchia</taxon>
        <taxon>Pteriomorphia</taxon>
        <taxon>Arcoida</taxon>
        <taxon>Arcoidea</taxon>
        <taxon>Arcidae</taxon>
        <taxon>Tegillarca</taxon>
    </lineage>
</organism>
<reference evidence="2 3" key="1">
    <citation type="submission" date="2022-12" db="EMBL/GenBank/DDBJ databases">
        <title>Chromosome-level genome of Tegillarca granosa.</title>
        <authorList>
            <person name="Kim J."/>
        </authorList>
    </citation>
    <scope>NUCLEOTIDE SEQUENCE [LARGE SCALE GENOMIC DNA]</scope>
    <source>
        <strain evidence="2">Teg-2019</strain>
        <tissue evidence="2">Adductor muscle</tissue>
    </source>
</reference>
<name>A0ABQ9FDW7_TEGGR</name>
<accession>A0ABQ9FDW7</accession>
<proteinExistence type="predicted"/>
<dbReference type="SUPFAM" id="SSF52266">
    <property type="entry name" value="SGNH hydrolase"/>
    <property type="match status" value="1"/>
</dbReference>
<gene>
    <name evidence="2" type="ORF">KUTeg_007644</name>
</gene>
<dbReference type="EMBL" id="JARBDR010000337">
    <property type="protein sequence ID" value="KAJ8315494.1"/>
    <property type="molecule type" value="Genomic_DNA"/>
</dbReference>
<keyword evidence="1" id="KW-0472">Membrane</keyword>
<dbReference type="InterPro" id="IPR011010">
    <property type="entry name" value="DNA_brk_join_enz"/>
</dbReference>
<protein>
    <recommendedName>
        <fullName evidence="4">SGNH hydrolase-type esterase domain-containing protein</fullName>
    </recommendedName>
</protein>
<dbReference type="InterPro" id="IPR036514">
    <property type="entry name" value="SGNH_hydro_sf"/>
</dbReference>
<keyword evidence="1" id="KW-0812">Transmembrane</keyword>